<feature type="compositionally biased region" description="Basic and acidic residues" evidence="1">
    <location>
        <begin position="193"/>
        <end position="216"/>
    </location>
</feature>
<dbReference type="Proteomes" id="UP000494165">
    <property type="component" value="Unassembled WGS sequence"/>
</dbReference>
<evidence type="ECO:0000256" key="1">
    <source>
        <dbReference type="SAM" id="MobiDB-lite"/>
    </source>
</evidence>
<feature type="compositionally biased region" description="Basic and acidic residues" evidence="1">
    <location>
        <begin position="167"/>
        <end position="176"/>
    </location>
</feature>
<organism evidence="2 3">
    <name type="scientific">Cloeon dipterum</name>
    <dbReference type="NCBI Taxonomy" id="197152"/>
    <lineage>
        <taxon>Eukaryota</taxon>
        <taxon>Metazoa</taxon>
        <taxon>Ecdysozoa</taxon>
        <taxon>Arthropoda</taxon>
        <taxon>Hexapoda</taxon>
        <taxon>Insecta</taxon>
        <taxon>Pterygota</taxon>
        <taxon>Palaeoptera</taxon>
        <taxon>Ephemeroptera</taxon>
        <taxon>Pisciforma</taxon>
        <taxon>Baetidae</taxon>
        <taxon>Cloeon</taxon>
    </lineage>
</organism>
<dbReference type="PANTHER" id="PTHR11567">
    <property type="entry name" value="ACID PHOSPHATASE-RELATED"/>
    <property type="match status" value="1"/>
</dbReference>
<dbReference type="GO" id="GO:0016791">
    <property type="term" value="F:phosphatase activity"/>
    <property type="evidence" value="ECO:0007669"/>
    <property type="project" value="TreeGrafter"/>
</dbReference>
<dbReference type="InterPro" id="IPR050645">
    <property type="entry name" value="Histidine_acid_phosphatase"/>
</dbReference>
<dbReference type="Pfam" id="PF09725">
    <property type="entry name" value="Fra10Ac1"/>
    <property type="match status" value="1"/>
</dbReference>
<dbReference type="OrthoDB" id="197967at2759"/>
<dbReference type="PANTHER" id="PTHR11567:SF25">
    <property type="entry name" value="PROTEIN FRA10AC1"/>
    <property type="match status" value="1"/>
</dbReference>
<evidence type="ECO:0000313" key="3">
    <source>
        <dbReference type="Proteomes" id="UP000494165"/>
    </source>
</evidence>
<sequence>MKRSANFFGLNPFERHKILINEYLLTNPDAFKLLQRDRTKDKRDIDVIRENHRFLWSDEEGEGSTWGEKLAKKYYDKLFKEYCICDLTRYKENKVALRWRVEQEVVVGKGQFECGNKECKERDQLTSWEVNFAYKEHGEKKNALVKLRLCSACSKKLNYHHKKKEARPRVDLRQETEDGSAPKRRKTDEDVEVHEKVNSKENSESSKVVDESKVWKEAGAPVQGKSRDVEFQEYFDDLFM</sequence>
<dbReference type="AlphaFoldDB" id="A0A8S1BUI7"/>
<name>A0A8S1BUI7_9INSE</name>
<dbReference type="InterPro" id="IPR019129">
    <property type="entry name" value="Folate-sensitive_fs_Fra10Ac1"/>
</dbReference>
<comment type="caution">
    <text evidence="2">The sequence shown here is derived from an EMBL/GenBank/DDBJ whole genome shotgun (WGS) entry which is preliminary data.</text>
</comment>
<evidence type="ECO:0000313" key="2">
    <source>
        <dbReference type="EMBL" id="CAB3362588.1"/>
    </source>
</evidence>
<reference evidence="2 3" key="1">
    <citation type="submission" date="2020-04" db="EMBL/GenBank/DDBJ databases">
        <authorList>
            <person name="Alioto T."/>
            <person name="Alioto T."/>
            <person name="Gomez Garrido J."/>
        </authorList>
    </citation>
    <scope>NUCLEOTIDE SEQUENCE [LARGE SCALE GENOMIC DNA]</scope>
</reference>
<keyword evidence="3" id="KW-1185">Reference proteome</keyword>
<accession>A0A8S1BUI7</accession>
<gene>
    <name evidence="2" type="ORF">CLODIP_2_CD14323</name>
</gene>
<proteinExistence type="predicted"/>
<feature type="region of interest" description="Disordered" evidence="1">
    <location>
        <begin position="161"/>
        <end position="219"/>
    </location>
</feature>
<dbReference type="EMBL" id="CADEPI010000009">
    <property type="protein sequence ID" value="CAB3362588.1"/>
    <property type="molecule type" value="Genomic_DNA"/>
</dbReference>
<protein>
    <submittedName>
        <fullName evidence="2">Uncharacterized protein</fullName>
    </submittedName>
</protein>